<reference evidence="1 4" key="2">
    <citation type="submission" date="2022-05" db="EMBL/GenBank/DDBJ databases">
        <title>Genome Sequencing of Bee-Associated Microbes.</title>
        <authorList>
            <person name="Dunlap C."/>
        </authorList>
    </citation>
    <scope>NUCLEOTIDE SEQUENCE [LARGE SCALE GENOMIC DNA]</scope>
    <source>
        <strain evidence="1 4">NRRL B-23120</strain>
    </source>
</reference>
<evidence type="ECO:0000313" key="1">
    <source>
        <dbReference type="EMBL" id="MCY9595403.1"/>
    </source>
</evidence>
<proteinExistence type="predicted"/>
<reference evidence="2 3" key="1">
    <citation type="submission" date="2018-01" db="EMBL/GenBank/DDBJ databases">
        <title>The whole genome sequencing and assembly of Paenibacillus chitinolyticus KCCM 41400 strain.</title>
        <authorList>
            <person name="Kim J.-Y."/>
            <person name="Park M.-K."/>
            <person name="Lee Y.-J."/>
            <person name="Yi H."/>
            <person name="Bahn Y.-S."/>
            <person name="Kim J.F."/>
            <person name="Lee D.-W."/>
        </authorList>
    </citation>
    <scope>NUCLEOTIDE SEQUENCE [LARGE SCALE GENOMIC DNA]</scope>
    <source>
        <strain evidence="2 3">KCCM 41400</strain>
    </source>
</reference>
<dbReference type="OrthoDB" id="1683773at2"/>
<dbReference type="GeneID" id="95374306"/>
<dbReference type="EMBL" id="CP026520">
    <property type="protein sequence ID" value="QAV17179.1"/>
    <property type="molecule type" value="Genomic_DNA"/>
</dbReference>
<dbReference type="InterPro" id="IPR038300">
    <property type="entry name" value="SASP_sf_alpha/beta"/>
</dbReference>
<keyword evidence="4" id="KW-1185">Reference proteome</keyword>
<evidence type="ECO:0000313" key="2">
    <source>
        <dbReference type="EMBL" id="QAV17179.1"/>
    </source>
</evidence>
<accession>A0A410WRY2</accession>
<protein>
    <submittedName>
        <fullName evidence="1 2">Small acid-soluble spore protein</fullName>
    </submittedName>
</protein>
<evidence type="ECO:0000313" key="3">
    <source>
        <dbReference type="Proteomes" id="UP000288943"/>
    </source>
</evidence>
<dbReference type="KEGG" id="pchi:PC41400_05680"/>
<dbReference type="RefSeq" id="WP_042229825.1">
    <property type="nucleotide sequence ID" value="NZ_CP026520.1"/>
</dbReference>
<dbReference type="Proteomes" id="UP000288943">
    <property type="component" value="Chromosome"/>
</dbReference>
<dbReference type="Pfam" id="PF00269">
    <property type="entry name" value="SASP"/>
    <property type="match status" value="1"/>
</dbReference>
<name>A0A410WRY2_9BACL</name>
<dbReference type="Gene3D" id="6.10.10.80">
    <property type="entry name" value="Small, acid-soluble spore protein, alpha/beta type-like"/>
    <property type="match status" value="1"/>
</dbReference>
<dbReference type="EMBL" id="JAMDMJ010000008">
    <property type="protein sequence ID" value="MCY9595403.1"/>
    <property type="molecule type" value="Genomic_DNA"/>
</dbReference>
<sequence length="96" mass="10521">MARRRSRRAAVPGSERSLDKLKGQVMRDAGYNVSADQPNLVKYEVARTLGVPLEPGYNGQLRTEDAGKIGGEIGGRMVRELVRMAQKQLAERGGPK</sequence>
<organism evidence="2 3">
    <name type="scientific">Paenibacillus chitinolyticus</name>
    <dbReference type="NCBI Taxonomy" id="79263"/>
    <lineage>
        <taxon>Bacteria</taxon>
        <taxon>Bacillati</taxon>
        <taxon>Bacillota</taxon>
        <taxon>Bacilli</taxon>
        <taxon>Bacillales</taxon>
        <taxon>Paenibacillaceae</taxon>
        <taxon>Paenibacillus</taxon>
    </lineage>
</organism>
<dbReference type="GO" id="GO:0006265">
    <property type="term" value="P:DNA topological change"/>
    <property type="evidence" value="ECO:0007669"/>
    <property type="project" value="InterPro"/>
</dbReference>
<evidence type="ECO:0000313" key="4">
    <source>
        <dbReference type="Proteomes" id="UP001527202"/>
    </source>
</evidence>
<dbReference type="Proteomes" id="UP001527202">
    <property type="component" value="Unassembled WGS sequence"/>
</dbReference>
<dbReference type="InterPro" id="IPR001448">
    <property type="entry name" value="SASP_alpha/beta-type"/>
</dbReference>
<dbReference type="GO" id="GO:0003690">
    <property type="term" value="F:double-stranded DNA binding"/>
    <property type="evidence" value="ECO:0007669"/>
    <property type="project" value="InterPro"/>
</dbReference>
<gene>
    <name evidence="1" type="ORF">M5X16_06450</name>
    <name evidence="2" type="ORF">PC41400_05680</name>
</gene>
<dbReference type="AlphaFoldDB" id="A0A410WRY2"/>